<dbReference type="Proteomes" id="UP000292702">
    <property type="component" value="Unassembled WGS sequence"/>
</dbReference>
<name>A0A4R0R911_9APHY</name>
<keyword evidence="4" id="KW-1185">Reference proteome</keyword>
<protein>
    <submittedName>
        <fullName evidence="3">Uncharacterized protein</fullName>
    </submittedName>
</protein>
<feature type="transmembrane region" description="Helical" evidence="2">
    <location>
        <begin position="34"/>
        <end position="53"/>
    </location>
</feature>
<keyword evidence="2" id="KW-1133">Transmembrane helix</keyword>
<keyword evidence="2" id="KW-0812">Transmembrane</keyword>
<feature type="region of interest" description="Disordered" evidence="1">
    <location>
        <begin position="91"/>
        <end position="160"/>
    </location>
</feature>
<dbReference type="AlphaFoldDB" id="A0A4R0R911"/>
<sequence>MRRPQPGAHFVPSSQHQIHPYWNQLTTSSKMRSLHVIFAVIAVAAASVVALPVPSGFQSGHAVARDSYANLVLRSTGSMAARDGLLQTRAETNPAAFPNPGGLPPMIRTTATRGRPRTGPGSNPPANSNLPPVAAPKPDAASTKPNTAPENGQTAAEGAE</sequence>
<gene>
    <name evidence="3" type="ORF">EIP91_005988</name>
</gene>
<evidence type="ECO:0000256" key="1">
    <source>
        <dbReference type="SAM" id="MobiDB-lite"/>
    </source>
</evidence>
<proteinExistence type="predicted"/>
<keyword evidence="2" id="KW-0472">Membrane</keyword>
<evidence type="ECO:0000256" key="2">
    <source>
        <dbReference type="SAM" id="Phobius"/>
    </source>
</evidence>
<accession>A0A4R0R911</accession>
<dbReference type="EMBL" id="RWJN01000321">
    <property type="protein sequence ID" value="TCD63116.1"/>
    <property type="molecule type" value="Genomic_DNA"/>
</dbReference>
<organism evidence="3 4">
    <name type="scientific">Steccherinum ochraceum</name>
    <dbReference type="NCBI Taxonomy" id="92696"/>
    <lineage>
        <taxon>Eukaryota</taxon>
        <taxon>Fungi</taxon>
        <taxon>Dikarya</taxon>
        <taxon>Basidiomycota</taxon>
        <taxon>Agaricomycotina</taxon>
        <taxon>Agaricomycetes</taxon>
        <taxon>Polyporales</taxon>
        <taxon>Steccherinaceae</taxon>
        <taxon>Steccherinum</taxon>
    </lineage>
</organism>
<evidence type="ECO:0000313" key="4">
    <source>
        <dbReference type="Proteomes" id="UP000292702"/>
    </source>
</evidence>
<comment type="caution">
    <text evidence="3">The sequence shown here is derived from an EMBL/GenBank/DDBJ whole genome shotgun (WGS) entry which is preliminary data.</text>
</comment>
<feature type="compositionally biased region" description="Polar residues" evidence="1">
    <location>
        <begin position="143"/>
        <end position="154"/>
    </location>
</feature>
<feature type="compositionally biased region" description="Low complexity" evidence="1">
    <location>
        <begin position="108"/>
        <end position="125"/>
    </location>
</feature>
<reference evidence="3 4" key="1">
    <citation type="submission" date="2018-11" db="EMBL/GenBank/DDBJ databases">
        <title>Genome assembly of Steccherinum ochraceum LE-BIN_3174, the white-rot fungus of the Steccherinaceae family (The Residual Polyporoid clade, Polyporales, Basidiomycota).</title>
        <authorList>
            <person name="Fedorova T.V."/>
            <person name="Glazunova O.A."/>
            <person name="Landesman E.O."/>
            <person name="Moiseenko K.V."/>
            <person name="Psurtseva N.V."/>
            <person name="Savinova O.S."/>
            <person name="Shakhova N.V."/>
            <person name="Tyazhelova T.V."/>
            <person name="Vasina D.V."/>
        </authorList>
    </citation>
    <scope>NUCLEOTIDE SEQUENCE [LARGE SCALE GENOMIC DNA]</scope>
    <source>
        <strain evidence="3 4">LE-BIN_3174</strain>
    </source>
</reference>
<evidence type="ECO:0000313" key="3">
    <source>
        <dbReference type="EMBL" id="TCD63116.1"/>
    </source>
</evidence>